<comment type="caution">
    <text evidence="1">The sequence shown here is derived from an EMBL/GenBank/DDBJ whole genome shotgun (WGS) entry which is preliminary data.</text>
</comment>
<name>A0A6A3GIT3_9STRA</name>
<proteinExistence type="predicted"/>
<organism evidence="1 2">
    <name type="scientific">Phytophthora fragariae</name>
    <dbReference type="NCBI Taxonomy" id="53985"/>
    <lineage>
        <taxon>Eukaryota</taxon>
        <taxon>Sar</taxon>
        <taxon>Stramenopiles</taxon>
        <taxon>Oomycota</taxon>
        <taxon>Peronosporomycetes</taxon>
        <taxon>Peronosporales</taxon>
        <taxon>Peronosporaceae</taxon>
        <taxon>Phytophthora</taxon>
    </lineage>
</organism>
<accession>A0A6A3GIT3</accession>
<sequence>MLQKAKTTDETRSIAKQLESAQLEMWFSGGKSVDDVLELLDFRMKFDFTGNPLLNTLVSYMDRVLKENPGQATTMLTKLETRFKDRALNQILLAAMKFPSMEKAAIAIQTKKIQGYVANNESPVKVFEWLNLDNVGVNFSATLCSRSG</sequence>
<evidence type="ECO:0000313" key="1">
    <source>
        <dbReference type="EMBL" id="KAE8953728.1"/>
    </source>
</evidence>
<dbReference type="AlphaFoldDB" id="A0A6A3GIT3"/>
<evidence type="ECO:0008006" key="3">
    <source>
        <dbReference type="Google" id="ProtNLM"/>
    </source>
</evidence>
<dbReference type="EMBL" id="QXFW01009665">
    <property type="protein sequence ID" value="KAE8953728.1"/>
    <property type="molecule type" value="Genomic_DNA"/>
</dbReference>
<reference evidence="1 2" key="1">
    <citation type="submission" date="2018-09" db="EMBL/GenBank/DDBJ databases">
        <title>Genomic investigation of the strawberry pathogen Phytophthora fragariae indicates pathogenicity is determined by transcriptional variation in three key races.</title>
        <authorList>
            <person name="Adams T.M."/>
            <person name="Armitage A.D."/>
            <person name="Sobczyk M.K."/>
            <person name="Bates H.J."/>
            <person name="Dunwell J.M."/>
            <person name="Nellist C.F."/>
            <person name="Harrison R.J."/>
        </authorList>
    </citation>
    <scope>NUCLEOTIDE SEQUENCE [LARGE SCALE GENOMIC DNA]</scope>
    <source>
        <strain evidence="1 2">SCRP245</strain>
    </source>
</reference>
<evidence type="ECO:0000313" key="2">
    <source>
        <dbReference type="Proteomes" id="UP000460718"/>
    </source>
</evidence>
<gene>
    <name evidence="1" type="ORF">PF011_g32332</name>
</gene>
<protein>
    <recommendedName>
        <fullName evidence="3">RXLR phytopathogen effector protein WY-domain domain-containing protein</fullName>
    </recommendedName>
</protein>
<dbReference type="Proteomes" id="UP000460718">
    <property type="component" value="Unassembled WGS sequence"/>
</dbReference>